<protein>
    <recommendedName>
        <fullName evidence="1">Phytase-like domain-containing protein</fullName>
    </recommendedName>
</protein>
<feature type="domain" description="Phytase-like" evidence="1">
    <location>
        <begin position="35"/>
        <end position="267"/>
    </location>
</feature>
<proteinExistence type="predicted"/>
<dbReference type="Pfam" id="PF13449">
    <property type="entry name" value="Phytase-like"/>
    <property type="match status" value="1"/>
</dbReference>
<dbReference type="EMBL" id="JACIBX010000002">
    <property type="protein sequence ID" value="MBB3711249.1"/>
    <property type="molecule type" value="Genomic_DNA"/>
</dbReference>
<dbReference type="SUPFAM" id="SSF101898">
    <property type="entry name" value="NHL repeat"/>
    <property type="match status" value="1"/>
</dbReference>
<keyword evidence="3" id="KW-1185">Reference proteome</keyword>
<dbReference type="InterPro" id="IPR014567">
    <property type="entry name" value="UCP031900"/>
</dbReference>
<dbReference type="Proteomes" id="UP000576152">
    <property type="component" value="Unassembled WGS sequence"/>
</dbReference>
<dbReference type="RefSeq" id="WP_183470128.1">
    <property type="nucleotide sequence ID" value="NZ_JACIBX010000002.1"/>
</dbReference>
<evidence type="ECO:0000313" key="2">
    <source>
        <dbReference type="EMBL" id="MBB3711249.1"/>
    </source>
</evidence>
<comment type="caution">
    <text evidence="2">The sequence shown here is derived from an EMBL/GenBank/DDBJ whole genome shotgun (WGS) entry which is preliminary data.</text>
</comment>
<dbReference type="InterPro" id="IPR027372">
    <property type="entry name" value="Phytase-like_dom"/>
</dbReference>
<dbReference type="InterPro" id="IPR015943">
    <property type="entry name" value="WD40/YVTN_repeat-like_dom_sf"/>
</dbReference>
<dbReference type="Gene3D" id="2.130.10.10">
    <property type="entry name" value="YVTN repeat-like/Quinoprotein amine dehydrogenase"/>
    <property type="match status" value="1"/>
</dbReference>
<evidence type="ECO:0000259" key="1">
    <source>
        <dbReference type="Pfam" id="PF13449"/>
    </source>
</evidence>
<evidence type="ECO:0000313" key="3">
    <source>
        <dbReference type="Proteomes" id="UP000576152"/>
    </source>
</evidence>
<dbReference type="PIRSF" id="PIRSF031900">
    <property type="entry name" value="UCP031900"/>
    <property type="match status" value="1"/>
</dbReference>
<organism evidence="2 3">
    <name type="scientific">Limimaricola variabilis</name>
    <dbReference type="NCBI Taxonomy" id="1492771"/>
    <lineage>
        <taxon>Bacteria</taxon>
        <taxon>Pseudomonadati</taxon>
        <taxon>Pseudomonadota</taxon>
        <taxon>Alphaproteobacteria</taxon>
        <taxon>Rhodobacterales</taxon>
        <taxon>Paracoccaceae</taxon>
        <taxon>Limimaricola</taxon>
    </lineage>
</organism>
<reference evidence="2 3" key="1">
    <citation type="submission" date="2020-08" db="EMBL/GenBank/DDBJ databases">
        <title>Genomic Encyclopedia of Type Strains, Phase III (KMG-III): the genomes of soil and plant-associated and newly described type strains.</title>
        <authorList>
            <person name="Whitman W."/>
        </authorList>
    </citation>
    <scope>NUCLEOTIDE SEQUENCE [LARGE SCALE GENOMIC DNA]</scope>
    <source>
        <strain evidence="2 3">CECT 8572</strain>
    </source>
</reference>
<gene>
    <name evidence="2" type="ORF">FHS00_000811</name>
</gene>
<accession>A0ABR6HL15</accession>
<name>A0ABR6HL15_9RHOB</name>
<sequence length="282" mass="31295">MKALVLAALLTGGASDQQRADYIGSHVWPTTEHHSGGFSAIETDGTGFVALSDRARIFDGRFERDAEGRITGIEILHDDPLRSGSEGIMTGSLADSEGLAIGPDGRRWISFEARARVRSETGPDGPELLPRPQAFRDMQFNSALEALAIDEAGALYTIPERSGRLDRPFPVYRWKDGEWSLPFSLPRRGAYLVTGADFGPDGKLYLLERDFAGIGFRSRVRRFAPDGTSEEVLLETGLGVHDNLEGISVWRDDLGRIRLTMISDDNFRFFQRTEIVEYALDE</sequence>